<feature type="non-terminal residue" evidence="1">
    <location>
        <position position="256"/>
    </location>
</feature>
<sequence length="256" mass="27529">MARSLISPPWSGNLWSSVSAGADFILGPTRALPILVGARSCDLAPGFGNRRSWWSARADVRSLISPPWSGNLWSSVSTGADFILGPPRALPILVGARSWDLAPLFGNRRSWWSARVDVRWSSSGCLLRLARVFLGIDPSVTLVGITWQGASFLLRGCLLRLARVFLGIDPSVTLVGITWQGASFLLRGLGTFGVRCLQGQISSWVLLGHFQFWSVPDHVTSLRGLGTAEAGGLLGQMLGGPARVASYGWLGFSLEL</sequence>
<dbReference type="EMBL" id="BTGU01020570">
    <property type="protein sequence ID" value="GMN75782.1"/>
    <property type="molecule type" value="Genomic_DNA"/>
</dbReference>
<gene>
    <name evidence="1" type="ORF">TIFTF001_056373</name>
</gene>
<protein>
    <submittedName>
        <fullName evidence="1">Uncharacterized protein</fullName>
    </submittedName>
</protein>
<organism evidence="1 2">
    <name type="scientific">Ficus carica</name>
    <name type="common">Common fig</name>
    <dbReference type="NCBI Taxonomy" id="3494"/>
    <lineage>
        <taxon>Eukaryota</taxon>
        <taxon>Viridiplantae</taxon>
        <taxon>Streptophyta</taxon>
        <taxon>Embryophyta</taxon>
        <taxon>Tracheophyta</taxon>
        <taxon>Spermatophyta</taxon>
        <taxon>Magnoliopsida</taxon>
        <taxon>eudicotyledons</taxon>
        <taxon>Gunneridae</taxon>
        <taxon>Pentapetalae</taxon>
        <taxon>rosids</taxon>
        <taxon>fabids</taxon>
        <taxon>Rosales</taxon>
        <taxon>Moraceae</taxon>
        <taxon>Ficeae</taxon>
        <taxon>Ficus</taxon>
    </lineage>
</organism>
<keyword evidence="2" id="KW-1185">Reference proteome</keyword>
<dbReference type="AlphaFoldDB" id="A0AA88EIU9"/>
<accession>A0AA88EIU9</accession>
<evidence type="ECO:0000313" key="2">
    <source>
        <dbReference type="Proteomes" id="UP001187192"/>
    </source>
</evidence>
<comment type="caution">
    <text evidence="1">The sequence shown here is derived from an EMBL/GenBank/DDBJ whole genome shotgun (WGS) entry which is preliminary data.</text>
</comment>
<evidence type="ECO:0000313" key="1">
    <source>
        <dbReference type="EMBL" id="GMN75782.1"/>
    </source>
</evidence>
<dbReference type="Proteomes" id="UP001187192">
    <property type="component" value="Unassembled WGS sequence"/>
</dbReference>
<reference evidence="1" key="1">
    <citation type="submission" date="2023-07" db="EMBL/GenBank/DDBJ databases">
        <title>draft genome sequence of fig (Ficus carica).</title>
        <authorList>
            <person name="Takahashi T."/>
            <person name="Nishimura K."/>
        </authorList>
    </citation>
    <scope>NUCLEOTIDE SEQUENCE</scope>
</reference>
<name>A0AA88EIU9_FICCA</name>
<proteinExistence type="predicted"/>